<dbReference type="OrthoDB" id="9814202at2"/>
<gene>
    <name evidence="1" type="ORF">TST_0527</name>
</gene>
<organism evidence="1 2">
    <name type="scientific">Thermosulfidibacter takaii (strain DSM 17441 / JCM 13301 / NBRC 103674 / ABI70S6)</name>
    <dbReference type="NCBI Taxonomy" id="1298851"/>
    <lineage>
        <taxon>Bacteria</taxon>
        <taxon>Pseudomonadati</taxon>
        <taxon>Thermosulfidibacterota</taxon>
        <taxon>Thermosulfidibacteria</taxon>
        <taxon>Thermosulfidibacterales</taxon>
        <taxon>Thermosulfidibacteraceae</taxon>
    </lineage>
</organism>
<keyword evidence="2" id="KW-1185">Reference proteome</keyword>
<dbReference type="PATRIC" id="fig|1298851.3.peg.551"/>
<dbReference type="KEGG" id="ttk:TST_0527"/>
<evidence type="ECO:0000313" key="2">
    <source>
        <dbReference type="Proteomes" id="UP000063234"/>
    </source>
</evidence>
<dbReference type="InterPro" id="IPR015867">
    <property type="entry name" value="N-reg_PII/ATP_PRibTrfase_C"/>
</dbReference>
<dbReference type="SMART" id="SM00938">
    <property type="entry name" value="P-II"/>
    <property type="match status" value="1"/>
</dbReference>
<dbReference type="GO" id="GO:0006808">
    <property type="term" value="P:regulation of nitrogen utilization"/>
    <property type="evidence" value="ECO:0007669"/>
    <property type="project" value="InterPro"/>
</dbReference>
<dbReference type="InterPro" id="IPR011322">
    <property type="entry name" value="N-reg_PII-like_a/b"/>
</dbReference>
<dbReference type="Pfam" id="PF00543">
    <property type="entry name" value="P-II"/>
    <property type="match status" value="1"/>
</dbReference>
<sequence>MKKVAAIIRPFKLDEIKDRLGEVGVRGLVVTEVKFEDLDGGSGLKELGFSVGFSPRLKIETVVPDDIVDDVIDVILEVSMDGTTGSEWLIVVDVKDAVRIRTGERGEEVL</sequence>
<dbReference type="Proteomes" id="UP000063234">
    <property type="component" value="Chromosome"/>
</dbReference>
<dbReference type="GO" id="GO:0005524">
    <property type="term" value="F:ATP binding"/>
    <property type="evidence" value="ECO:0007669"/>
    <property type="project" value="TreeGrafter"/>
</dbReference>
<dbReference type="SUPFAM" id="SSF54913">
    <property type="entry name" value="GlnB-like"/>
    <property type="match status" value="1"/>
</dbReference>
<reference evidence="2" key="1">
    <citation type="journal article" date="2018" name="Science">
        <title>A primordial and reversible TCA cycle in a facultatively chemolithoautotrophic thermophile.</title>
        <authorList>
            <person name="Nunoura T."/>
            <person name="Chikaraishi Y."/>
            <person name="Izaki R."/>
            <person name="Suwa T."/>
            <person name="Sato T."/>
            <person name="Harada T."/>
            <person name="Mori K."/>
            <person name="Kato Y."/>
            <person name="Miyazaki M."/>
            <person name="Shimamura S."/>
            <person name="Yanagawa K."/>
            <person name="Shuto A."/>
            <person name="Ohkouchi N."/>
            <person name="Fujita N."/>
            <person name="Takaki Y."/>
            <person name="Atomi H."/>
            <person name="Takai K."/>
        </authorList>
    </citation>
    <scope>NUCLEOTIDE SEQUENCE [LARGE SCALE GENOMIC DNA]</scope>
    <source>
        <strain evidence="2">DSM 17441 / JCM 13301 / NBRC 103674 / ABI70S6</strain>
    </source>
</reference>
<dbReference type="PRINTS" id="PR00340">
    <property type="entry name" value="PIIGLNB"/>
</dbReference>
<evidence type="ECO:0000313" key="1">
    <source>
        <dbReference type="EMBL" id="BAT71333.1"/>
    </source>
</evidence>
<name>A0A0S3QSP8_THET7</name>
<dbReference type="PANTHER" id="PTHR30115:SF11">
    <property type="entry name" value="NITROGEN REGULATORY PROTEIN P-II HOMOLOG"/>
    <property type="match status" value="1"/>
</dbReference>
<dbReference type="RefSeq" id="WP_068549253.1">
    <property type="nucleotide sequence ID" value="NZ_AP013035.1"/>
</dbReference>
<protein>
    <submittedName>
        <fullName evidence="1">Nitrogen regulatory protein P-II 1</fullName>
    </submittedName>
</protein>
<proteinExistence type="predicted"/>
<dbReference type="InterPro" id="IPR002187">
    <property type="entry name" value="N-reg_PII"/>
</dbReference>
<dbReference type="EMBL" id="AP013035">
    <property type="protein sequence ID" value="BAT71333.1"/>
    <property type="molecule type" value="Genomic_DNA"/>
</dbReference>
<dbReference type="GO" id="GO:0030234">
    <property type="term" value="F:enzyme regulator activity"/>
    <property type="evidence" value="ECO:0007669"/>
    <property type="project" value="InterPro"/>
</dbReference>
<dbReference type="AlphaFoldDB" id="A0A0S3QSP8"/>
<dbReference type="Gene3D" id="3.30.70.120">
    <property type="match status" value="1"/>
</dbReference>
<accession>A0A0S3QSP8</accession>
<dbReference type="PANTHER" id="PTHR30115">
    <property type="entry name" value="NITROGEN REGULATORY PROTEIN P-II"/>
    <property type="match status" value="1"/>
</dbReference>
<dbReference type="STRING" id="1298851.TST_0527"/>
<dbReference type="GO" id="GO:0005829">
    <property type="term" value="C:cytosol"/>
    <property type="evidence" value="ECO:0007669"/>
    <property type="project" value="TreeGrafter"/>
</dbReference>
<dbReference type="PROSITE" id="PS51343">
    <property type="entry name" value="PII_GLNB_DOM"/>
    <property type="match status" value="1"/>
</dbReference>